<evidence type="ECO:0000313" key="2">
    <source>
        <dbReference type="EMBL" id="GBN73789.1"/>
    </source>
</evidence>
<dbReference type="Proteomes" id="UP000499080">
    <property type="component" value="Unassembled WGS sequence"/>
</dbReference>
<accession>A0A4Y2REV0</accession>
<organism evidence="2 3">
    <name type="scientific">Araneus ventricosus</name>
    <name type="common">Orbweaver spider</name>
    <name type="synonym">Epeira ventricosa</name>
    <dbReference type="NCBI Taxonomy" id="182803"/>
    <lineage>
        <taxon>Eukaryota</taxon>
        <taxon>Metazoa</taxon>
        <taxon>Ecdysozoa</taxon>
        <taxon>Arthropoda</taxon>
        <taxon>Chelicerata</taxon>
        <taxon>Arachnida</taxon>
        <taxon>Araneae</taxon>
        <taxon>Araneomorphae</taxon>
        <taxon>Entelegynae</taxon>
        <taxon>Araneoidea</taxon>
        <taxon>Araneidae</taxon>
        <taxon>Araneus</taxon>
    </lineage>
</organism>
<evidence type="ECO:0000313" key="3">
    <source>
        <dbReference type="Proteomes" id="UP000499080"/>
    </source>
</evidence>
<feature type="region of interest" description="Disordered" evidence="1">
    <location>
        <begin position="80"/>
        <end position="100"/>
    </location>
</feature>
<comment type="caution">
    <text evidence="2">The sequence shown here is derived from an EMBL/GenBank/DDBJ whole genome shotgun (WGS) entry which is preliminary data.</text>
</comment>
<evidence type="ECO:0000256" key="1">
    <source>
        <dbReference type="SAM" id="MobiDB-lite"/>
    </source>
</evidence>
<dbReference type="EMBL" id="BGPR01016670">
    <property type="protein sequence ID" value="GBN73789.1"/>
    <property type="molecule type" value="Genomic_DNA"/>
</dbReference>
<protein>
    <submittedName>
        <fullName evidence="2">Uncharacterized protein</fullName>
    </submittedName>
</protein>
<dbReference type="AlphaFoldDB" id="A0A4Y2REV0"/>
<keyword evidence="3" id="KW-1185">Reference proteome</keyword>
<name>A0A4Y2REV0_ARAVE</name>
<proteinExistence type="predicted"/>
<sequence>MDGDVWQATIDDISRHHKLAYEINIVDIGPVFGDGALSEGIPHRECTVEKITITNGFSKIDTQKTFSNLNFGFGHRWPSGKVSASRPEGSRFEPDSTGDPPYMWIC</sequence>
<gene>
    <name evidence="2" type="ORF">AVEN_172712_1</name>
</gene>
<reference evidence="2 3" key="1">
    <citation type="journal article" date="2019" name="Sci. Rep.">
        <title>Orb-weaving spider Araneus ventricosus genome elucidates the spidroin gene catalogue.</title>
        <authorList>
            <person name="Kono N."/>
            <person name="Nakamura H."/>
            <person name="Ohtoshi R."/>
            <person name="Moran D.A.P."/>
            <person name="Shinohara A."/>
            <person name="Yoshida Y."/>
            <person name="Fujiwara M."/>
            <person name="Mori M."/>
            <person name="Tomita M."/>
            <person name="Arakawa K."/>
        </authorList>
    </citation>
    <scope>NUCLEOTIDE SEQUENCE [LARGE SCALE GENOMIC DNA]</scope>
</reference>